<dbReference type="GO" id="GO:0005697">
    <property type="term" value="C:telomerase holoenzyme complex"/>
    <property type="evidence" value="ECO:0007669"/>
    <property type="project" value="TreeGrafter"/>
</dbReference>
<feature type="compositionally biased region" description="Acidic residues" evidence="2">
    <location>
        <begin position="1080"/>
        <end position="1104"/>
    </location>
</feature>
<feature type="compositionally biased region" description="Basic residues" evidence="2">
    <location>
        <begin position="527"/>
        <end position="538"/>
    </location>
</feature>
<feature type="compositionally biased region" description="Polar residues" evidence="2">
    <location>
        <begin position="97"/>
        <end position="117"/>
    </location>
</feature>
<dbReference type="Gene3D" id="3.40.50.1010">
    <property type="entry name" value="5'-nuclease"/>
    <property type="match status" value="1"/>
</dbReference>
<keyword evidence="5" id="KW-1185">Reference proteome</keyword>
<dbReference type="GO" id="GO:0042162">
    <property type="term" value="F:telomeric DNA binding"/>
    <property type="evidence" value="ECO:0007669"/>
    <property type="project" value="TreeGrafter"/>
</dbReference>
<organism evidence="4 5">
    <name type="scientific">Phakopsora pachyrhizi</name>
    <name type="common">Asian soybean rust disease fungus</name>
    <dbReference type="NCBI Taxonomy" id="170000"/>
    <lineage>
        <taxon>Eukaryota</taxon>
        <taxon>Fungi</taxon>
        <taxon>Dikarya</taxon>
        <taxon>Basidiomycota</taxon>
        <taxon>Pucciniomycotina</taxon>
        <taxon>Pucciniomycetes</taxon>
        <taxon>Pucciniales</taxon>
        <taxon>Phakopsoraceae</taxon>
        <taxon>Phakopsora</taxon>
    </lineage>
</organism>
<feature type="compositionally biased region" description="Polar residues" evidence="2">
    <location>
        <begin position="557"/>
        <end position="578"/>
    </location>
</feature>
<dbReference type="Pfam" id="PF13638">
    <property type="entry name" value="PIN_4"/>
    <property type="match status" value="1"/>
</dbReference>
<keyword evidence="1" id="KW-0175">Coiled coil</keyword>
<evidence type="ECO:0000256" key="2">
    <source>
        <dbReference type="SAM" id="MobiDB-lite"/>
    </source>
</evidence>
<dbReference type="GO" id="GO:0000184">
    <property type="term" value="P:nuclear-transcribed mRNA catabolic process, nonsense-mediated decay"/>
    <property type="evidence" value="ECO:0007669"/>
    <property type="project" value="TreeGrafter"/>
</dbReference>
<evidence type="ECO:0000313" key="5">
    <source>
        <dbReference type="Proteomes" id="UP001153365"/>
    </source>
</evidence>
<protein>
    <recommendedName>
        <fullName evidence="3">PIN domain-containing protein</fullName>
    </recommendedName>
</protein>
<dbReference type="PANTHER" id="PTHR15696">
    <property type="entry name" value="SMG-7 SUPPRESSOR WITH MORPHOLOGICAL EFFECT ON GENITALIA PROTEIN 7"/>
    <property type="match status" value="1"/>
</dbReference>
<feature type="compositionally biased region" description="Basic and acidic residues" evidence="2">
    <location>
        <begin position="155"/>
        <end position="173"/>
    </location>
</feature>
<sequence>MYKSQPAEPAEQSVSLVSAQQSNRSSEKISSSNDDDGAAPTGTSFKPSSRTRPKDGARTILDAFTAYQRRTARLVWSSITLIFNDLFSTPMSHLSHQTATAVSSPNPEHQQSNQHPQTPDRRSFNRSSKPSRKIPPGSEFCRNTHGSGLVNGYADTERNNSSEGEHRYQDRSGPRAQDSLSYSKKTDNPGDQINKSAGSVKQPSSKLFDPRAKAYSHPRDQHGKQWQNVLVNVSPISFDTVDYGKKPKRTPTRGSAGEARQLFDPRKHDPMKFSASKRNGESEPQPVMLLNPDSDTQSEAIRKRLHDHDQNANSHQAFVDGGKTNLLSRLKHSYKQIVSLETILKDEEHAAKAKEEELKAREARENQKTSQSHSFTNSVALLRLNAKQKRIDEEYWVRLAKQHRDIPQRLWQTAFHQLLERLRHEAIPQFSSARDSEPSKQHLLDHLTDFIYFAYGFYTALLDEQRLLPFKSVWIEQLGDLARYRMAVAGMMSRKVVNKTSNPNVTDKTLVDENKNHKVISPINITKAKRASRRRKPRSSPVGSLDEDTEQEAISCGSPSSPSFIGTISASRSHSPSPHNAKFQEPAASIGLAALGNWDFEEQEIWRSTAKDWYSKGLVETPGSGRLHHHLALLSKGDELRTLYHYCKSLTAASPYLPARESILPFFESEHQSRRSRPEVSISDLFVHLHGMLFTKIQLDDFEKELARFMERLAEDRLLSAKQHQADFEERRHRSTVSLNSTMPDVSWIMMAVINICALLQYGAEDGVIKVDHQKNFKPSQDFLRRPFTQDLQDLVPSSVEFLNDKPLSSSLDNQFKGIVIKIPDLDESTNKEQPAVFTLAAKLSFSMLEDVLQHTHREQLCPYATLILTFIASMTQNEGLIKRFERFIPWVKLAEFFNQLPESVFLKLSSHLPESTHSTNQSGMKFRLTGFPLLEDWCLRGMEWTGKNLFGRGFWKSQKNHGNATPVEHGVQLKLPYGNFNIESEVDVLAGLSEEHEINNVQPDEMNSRRKRVGLVAFWFAKLESWLIFEDIPDCDNKFRISDSLKQKLKLWQEEAQFEREKQRLHQQQKSSRNREIAEIDEEIDRGIGDEDEEVEEDDPDESDLIKSLKARRRELRNMLRHGSNGASRNPAPLPQKAKAKLKASQLKPASKKPQINAAPGYTVLVFDTNILIGMLSIVKGLLELEQFTIIIPLVVVTELDGLKKGNPDDAHANRLANEAGEAIKFLEGSVKTKSKWLKIQTSRGNYLRDLLVRREEIKLHDDLSHESDKFISTNAAWNLDDIVLQATIWQLEHFSSRLNVTEPSAEPPEKVVLVTMDRNLRLKARVRGIVPADERGIVSLFSALKPKGSVKSKG</sequence>
<evidence type="ECO:0000259" key="3">
    <source>
        <dbReference type="SMART" id="SM00670"/>
    </source>
</evidence>
<reference evidence="4" key="1">
    <citation type="submission" date="2022-06" db="EMBL/GenBank/DDBJ databases">
        <authorList>
            <consortium name="SYNGENTA / RWTH Aachen University"/>
        </authorList>
    </citation>
    <scope>NUCLEOTIDE SEQUENCE</scope>
</reference>
<feature type="region of interest" description="Disordered" evidence="2">
    <location>
        <begin position="1062"/>
        <end position="1107"/>
    </location>
</feature>
<dbReference type="SUPFAM" id="SSF48452">
    <property type="entry name" value="TPR-like"/>
    <property type="match status" value="1"/>
</dbReference>
<feature type="compositionally biased region" description="Low complexity" evidence="2">
    <location>
        <begin position="22"/>
        <end position="32"/>
    </location>
</feature>
<feature type="region of interest" description="Disordered" evidence="2">
    <location>
        <begin position="521"/>
        <end position="583"/>
    </location>
</feature>
<feature type="region of interest" description="Disordered" evidence="2">
    <location>
        <begin position="97"/>
        <end position="226"/>
    </location>
</feature>
<dbReference type="SUPFAM" id="SSF88723">
    <property type="entry name" value="PIN domain-like"/>
    <property type="match status" value="1"/>
</dbReference>
<feature type="compositionally biased region" description="Polar residues" evidence="2">
    <location>
        <begin position="12"/>
        <end position="21"/>
    </location>
</feature>
<dbReference type="SMART" id="SM00670">
    <property type="entry name" value="PINc"/>
    <property type="match status" value="1"/>
</dbReference>
<dbReference type="Pfam" id="PF10373">
    <property type="entry name" value="EST1_DNA_bind"/>
    <property type="match status" value="1"/>
</dbReference>
<evidence type="ECO:0000313" key="4">
    <source>
        <dbReference type="EMBL" id="CAH7685190.1"/>
    </source>
</evidence>
<dbReference type="InterPro" id="IPR011990">
    <property type="entry name" value="TPR-like_helical_dom_sf"/>
</dbReference>
<dbReference type="Gene3D" id="1.25.40.10">
    <property type="entry name" value="Tetratricopeptide repeat domain"/>
    <property type="match status" value="1"/>
</dbReference>
<feature type="compositionally biased region" description="Basic and acidic residues" evidence="2">
    <location>
        <begin position="261"/>
        <end position="271"/>
    </location>
</feature>
<dbReference type="InterPro" id="IPR002716">
    <property type="entry name" value="PIN_dom"/>
</dbReference>
<dbReference type="CDD" id="cd09880">
    <property type="entry name" value="PIN_Smg5-6-like"/>
    <property type="match status" value="1"/>
</dbReference>
<feature type="coiled-coil region" evidence="1">
    <location>
        <begin position="337"/>
        <end position="366"/>
    </location>
</feature>
<feature type="compositionally biased region" description="Polar residues" evidence="2">
    <location>
        <begin position="41"/>
        <end position="50"/>
    </location>
</feature>
<evidence type="ECO:0000256" key="1">
    <source>
        <dbReference type="SAM" id="Coils"/>
    </source>
</evidence>
<dbReference type="InterPro" id="IPR045153">
    <property type="entry name" value="Est1/Ebs1-like"/>
</dbReference>
<dbReference type="GO" id="GO:0004540">
    <property type="term" value="F:RNA nuclease activity"/>
    <property type="evidence" value="ECO:0007669"/>
    <property type="project" value="UniProtKB-ARBA"/>
</dbReference>
<accession>A0AAV0BGK0</accession>
<feature type="compositionally biased region" description="Basic and acidic residues" evidence="2">
    <location>
        <begin position="208"/>
        <end position="223"/>
    </location>
</feature>
<dbReference type="InterPro" id="IPR029060">
    <property type="entry name" value="PIN-like_dom_sf"/>
</dbReference>
<dbReference type="EMBL" id="CALTRL010005713">
    <property type="protein sequence ID" value="CAH7685190.1"/>
    <property type="molecule type" value="Genomic_DNA"/>
</dbReference>
<dbReference type="GO" id="GO:0070034">
    <property type="term" value="F:telomerase RNA binding"/>
    <property type="evidence" value="ECO:0007669"/>
    <property type="project" value="TreeGrafter"/>
</dbReference>
<feature type="compositionally biased region" description="Polar residues" evidence="2">
    <location>
        <begin position="178"/>
        <end position="205"/>
    </location>
</feature>
<name>A0AAV0BGK0_PHAPC</name>
<dbReference type="PANTHER" id="PTHR15696:SF0">
    <property type="entry name" value="TELOMERASE-BINDING PROTEIN EST1A"/>
    <property type="match status" value="1"/>
</dbReference>
<dbReference type="InterPro" id="IPR018834">
    <property type="entry name" value="DNA/RNA-bd_Est1-type"/>
</dbReference>
<comment type="caution">
    <text evidence="4">The sequence shown here is derived from an EMBL/GenBank/DDBJ whole genome shotgun (WGS) entry which is preliminary data.</text>
</comment>
<feature type="domain" description="PIN" evidence="3">
    <location>
        <begin position="1164"/>
        <end position="1324"/>
    </location>
</feature>
<feature type="region of interest" description="Disordered" evidence="2">
    <location>
        <begin position="1"/>
        <end position="56"/>
    </location>
</feature>
<dbReference type="Proteomes" id="UP001153365">
    <property type="component" value="Unassembled WGS sequence"/>
</dbReference>
<gene>
    <name evidence="4" type="ORF">PPACK8108_LOCUS19673</name>
</gene>
<proteinExistence type="predicted"/>
<feature type="region of interest" description="Disordered" evidence="2">
    <location>
        <begin position="242"/>
        <end position="291"/>
    </location>
</feature>